<dbReference type="GO" id="GO:0005886">
    <property type="term" value="C:plasma membrane"/>
    <property type="evidence" value="ECO:0007669"/>
    <property type="project" value="UniProtKB-SubCell"/>
</dbReference>
<evidence type="ECO:0000256" key="1">
    <source>
        <dbReference type="ARBA" id="ARBA00004651"/>
    </source>
</evidence>
<evidence type="ECO:0000256" key="7">
    <source>
        <dbReference type="SAM" id="Phobius"/>
    </source>
</evidence>
<evidence type="ECO:0000259" key="8">
    <source>
        <dbReference type="Pfam" id="PF13396"/>
    </source>
</evidence>
<feature type="domain" description="Cardiolipin synthase N-terminal" evidence="8">
    <location>
        <begin position="34"/>
        <end position="77"/>
    </location>
</feature>
<evidence type="ECO:0000256" key="6">
    <source>
        <dbReference type="SAM" id="MobiDB-lite"/>
    </source>
</evidence>
<feature type="transmembrane region" description="Helical" evidence="7">
    <location>
        <begin position="55"/>
        <end position="75"/>
    </location>
</feature>
<evidence type="ECO:0000256" key="2">
    <source>
        <dbReference type="ARBA" id="ARBA00022475"/>
    </source>
</evidence>
<evidence type="ECO:0000256" key="4">
    <source>
        <dbReference type="ARBA" id="ARBA00022989"/>
    </source>
</evidence>
<keyword evidence="10" id="KW-1185">Reference proteome</keyword>
<evidence type="ECO:0000313" key="9">
    <source>
        <dbReference type="EMBL" id="GHD35972.1"/>
    </source>
</evidence>
<evidence type="ECO:0000256" key="5">
    <source>
        <dbReference type="ARBA" id="ARBA00023136"/>
    </source>
</evidence>
<protein>
    <recommendedName>
        <fullName evidence="8">Cardiolipin synthase N-terminal domain-containing protein</fullName>
    </recommendedName>
</protein>
<dbReference type="AlphaFoldDB" id="A0A918XL90"/>
<dbReference type="Pfam" id="PF13396">
    <property type="entry name" value="PLDc_N"/>
    <property type="match status" value="1"/>
</dbReference>
<sequence length="120" mass="12435">MITQLADATSAPEFGWVAVLFGVVMGLLALAVLVLVIAAIISTLINPDTTAGGKLLWVVLILWLPIVGAVAWFVVGRKRHLNRLLGIDKGRARHGGPPSVGNHSDNPSPQSDLGPGAGTA</sequence>
<feature type="region of interest" description="Disordered" evidence="6">
    <location>
        <begin position="88"/>
        <end position="120"/>
    </location>
</feature>
<dbReference type="Proteomes" id="UP000654947">
    <property type="component" value="Unassembled WGS sequence"/>
</dbReference>
<organism evidence="9 10">
    <name type="scientific">Nocardiopsis kunsanensis</name>
    <dbReference type="NCBI Taxonomy" id="141693"/>
    <lineage>
        <taxon>Bacteria</taxon>
        <taxon>Bacillati</taxon>
        <taxon>Actinomycetota</taxon>
        <taxon>Actinomycetes</taxon>
        <taxon>Streptosporangiales</taxon>
        <taxon>Nocardiopsidaceae</taxon>
        <taxon>Nocardiopsis</taxon>
    </lineage>
</organism>
<comment type="subcellular location">
    <subcellularLocation>
        <location evidence="1">Cell membrane</location>
        <topology evidence="1">Multi-pass membrane protein</topology>
    </subcellularLocation>
</comment>
<evidence type="ECO:0000313" key="10">
    <source>
        <dbReference type="Proteomes" id="UP000654947"/>
    </source>
</evidence>
<keyword evidence="5 7" id="KW-0472">Membrane</keyword>
<dbReference type="RefSeq" id="WP_017577072.1">
    <property type="nucleotide sequence ID" value="NZ_BMXL01000036.1"/>
</dbReference>
<keyword evidence="3 7" id="KW-0812">Transmembrane</keyword>
<evidence type="ECO:0000256" key="3">
    <source>
        <dbReference type="ARBA" id="ARBA00022692"/>
    </source>
</evidence>
<name>A0A918XL90_9ACTN</name>
<reference evidence="9 10" key="1">
    <citation type="journal article" date="2014" name="Int. J. Syst. Evol. Microbiol.">
        <title>Complete genome sequence of Corynebacterium casei LMG S-19264T (=DSM 44701T), isolated from a smear-ripened cheese.</title>
        <authorList>
            <consortium name="US DOE Joint Genome Institute (JGI-PGF)"/>
            <person name="Walter F."/>
            <person name="Albersmeier A."/>
            <person name="Kalinowski J."/>
            <person name="Ruckert C."/>
        </authorList>
    </citation>
    <scope>NUCLEOTIDE SEQUENCE [LARGE SCALE GENOMIC DNA]</scope>
    <source>
        <strain evidence="9 10">KCTC 19473</strain>
    </source>
</reference>
<accession>A0A918XL90</accession>
<feature type="transmembrane region" description="Helical" evidence="7">
    <location>
        <begin position="14"/>
        <end position="43"/>
    </location>
</feature>
<gene>
    <name evidence="9" type="ORF">GCM10007147_42890</name>
</gene>
<dbReference type="InterPro" id="IPR027379">
    <property type="entry name" value="CLS_N"/>
</dbReference>
<feature type="compositionally biased region" description="Polar residues" evidence="6">
    <location>
        <begin position="101"/>
        <end position="111"/>
    </location>
</feature>
<proteinExistence type="predicted"/>
<comment type="caution">
    <text evidence="9">The sequence shown here is derived from an EMBL/GenBank/DDBJ whole genome shotgun (WGS) entry which is preliminary data.</text>
</comment>
<keyword evidence="2" id="KW-1003">Cell membrane</keyword>
<dbReference type="EMBL" id="BMXL01000036">
    <property type="protein sequence ID" value="GHD35972.1"/>
    <property type="molecule type" value="Genomic_DNA"/>
</dbReference>
<keyword evidence="4 7" id="KW-1133">Transmembrane helix</keyword>